<accession>A0A848IZK6</accession>
<dbReference type="GO" id="GO:0004497">
    <property type="term" value="F:monooxygenase activity"/>
    <property type="evidence" value="ECO:0007669"/>
    <property type="project" value="UniProtKB-KW"/>
</dbReference>
<proteinExistence type="predicted"/>
<evidence type="ECO:0000313" key="2">
    <source>
        <dbReference type="EMBL" id="NMM47654.1"/>
    </source>
</evidence>
<dbReference type="AlphaFoldDB" id="A0A848IZK6"/>
<dbReference type="Proteomes" id="UP000559010">
    <property type="component" value="Unassembled WGS sequence"/>
</dbReference>
<gene>
    <name evidence="2" type="ORF">HH304_04525</name>
</gene>
<comment type="caution">
    <text evidence="2">The sequence shown here is derived from an EMBL/GenBank/DDBJ whole genome shotgun (WGS) entry which is preliminary data.</text>
</comment>
<dbReference type="InterPro" id="IPR007138">
    <property type="entry name" value="ABM_dom"/>
</dbReference>
<keyword evidence="2" id="KW-0503">Monooxygenase</keyword>
<name>A0A848IZK6_9BACT</name>
<evidence type="ECO:0000313" key="3">
    <source>
        <dbReference type="Proteomes" id="UP000559010"/>
    </source>
</evidence>
<dbReference type="RefSeq" id="WP_169678271.1">
    <property type="nucleotide sequence ID" value="NZ_JABBNU010000002.1"/>
</dbReference>
<dbReference type="InterPro" id="IPR011008">
    <property type="entry name" value="Dimeric_a/b-barrel"/>
</dbReference>
<dbReference type="Pfam" id="PF03992">
    <property type="entry name" value="ABM"/>
    <property type="match status" value="1"/>
</dbReference>
<keyword evidence="2" id="KW-0560">Oxidoreductase</keyword>
<keyword evidence="3" id="KW-1185">Reference proteome</keyword>
<sequence>MYLLNGKLTAKKGHSEELASILIEASQLVAKAKGCHIYLISKDNQQNTDDVHITEVWDTKEDHDNSLKDDNVRNLIMKAMPLLEGQPTKGQELEVIGGMGIK</sequence>
<feature type="domain" description="ABM" evidence="1">
    <location>
        <begin position="2"/>
        <end position="95"/>
    </location>
</feature>
<dbReference type="PROSITE" id="PS51725">
    <property type="entry name" value="ABM"/>
    <property type="match status" value="1"/>
</dbReference>
<dbReference type="EMBL" id="JABBNU010000002">
    <property type="protein sequence ID" value="NMM47654.1"/>
    <property type="molecule type" value="Genomic_DNA"/>
</dbReference>
<reference evidence="2 3" key="1">
    <citation type="submission" date="2020-04" db="EMBL/GenBank/DDBJ databases">
        <title>Flammeovirgaceae bacterium KN852 isolated from deep sea.</title>
        <authorList>
            <person name="Zhang D.-C."/>
        </authorList>
    </citation>
    <scope>NUCLEOTIDE SEQUENCE [LARGE SCALE GENOMIC DNA]</scope>
    <source>
        <strain evidence="2 3">KN852</strain>
    </source>
</reference>
<organism evidence="2 3">
    <name type="scientific">Marinigracilibium pacificum</name>
    <dbReference type="NCBI Taxonomy" id="2729599"/>
    <lineage>
        <taxon>Bacteria</taxon>
        <taxon>Pseudomonadati</taxon>
        <taxon>Bacteroidota</taxon>
        <taxon>Cytophagia</taxon>
        <taxon>Cytophagales</taxon>
        <taxon>Flammeovirgaceae</taxon>
        <taxon>Marinigracilibium</taxon>
    </lineage>
</organism>
<dbReference type="Gene3D" id="3.30.70.100">
    <property type="match status" value="1"/>
</dbReference>
<dbReference type="SUPFAM" id="SSF54909">
    <property type="entry name" value="Dimeric alpha+beta barrel"/>
    <property type="match status" value="1"/>
</dbReference>
<evidence type="ECO:0000259" key="1">
    <source>
        <dbReference type="PROSITE" id="PS51725"/>
    </source>
</evidence>
<protein>
    <submittedName>
        <fullName evidence="2">Antibiotic biosynthesis monooxygenase</fullName>
    </submittedName>
</protein>